<accession>A0A368C6C2</accession>
<sequence>MSDLEVVSLKIFGRDISLSCPAEEKPALLNAAELLNTELNGIENKSNALILAGLNLANKFLQNDSSSASSPEDANKLRIMLQDIEEVLEK</sequence>
<gene>
    <name evidence="3" type="ORF">DBW92_01785</name>
</gene>
<dbReference type="Pfam" id="PF05164">
    <property type="entry name" value="ZapA"/>
    <property type="match status" value="1"/>
</dbReference>
<dbReference type="InterPro" id="IPR036192">
    <property type="entry name" value="Cell_div_ZapA-like_sf"/>
</dbReference>
<proteinExistence type="inferred from homology"/>
<dbReference type="InterPro" id="IPR007838">
    <property type="entry name" value="Cell_div_ZapA-like"/>
</dbReference>
<evidence type="ECO:0000256" key="1">
    <source>
        <dbReference type="ARBA" id="ARBA00010074"/>
    </source>
</evidence>
<dbReference type="SUPFAM" id="SSF102829">
    <property type="entry name" value="Cell division protein ZapA-like"/>
    <property type="match status" value="1"/>
</dbReference>
<comment type="similarity">
    <text evidence="1">Belongs to the ZapA family. Type 1 subfamily.</text>
</comment>
<dbReference type="EMBL" id="QOPI01000005">
    <property type="protein sequence ID" value="RCL45073.1"/>
    <property type="molecule type" value="Genomic_DNA"/>
</dbReference>
<protein>
    <submittedName>
        <fullName evidence="3">Cell division protein ZapA</fullName>
    </submittedName>
</protein>
<evidence type="ECO:0000256" key="2">
    <source>
        <dbReference type="ARBA" id="ARBA00023054"/>
    </source>
</evidence>
<dbReference type="GO" id="GO:0051301">
    <property type="term" value="P:cell division"/>
    <property type="evidence" value="ECO:0007669"/>
    <property type="project" value="UniProtKB-KW"/>
</dbReference>
<keyword evidence="3" id="KW-0132">Cell division</keyword>
<dbReference type="Proteomes" id="UP000252915">
    <property type="component" value="Unassembled WGS sequence"/>
</dbReference>
<evidence type="ECO:0000313" key="4">
    <source>
        <dbReference type="Proteomes" id="UP000252915"/>
    </source>
</evidence>
<name>A0A368C6C2_9GAMM</name>
<evidence type="ECO:0000313" key="3">
    <source>
        <dbReference type="EMBL" id="RCL45073.1"/>
    </source>
</evidence>
<comment type="caution">
    <text evidence="3">The sequence shown here is derived from an EMBL/GenBank/DDBJ whole genome shotgun (WGS) entry which is preliminary data.</text>
</comment>
<dbReference type="Gene3D" id="3.30.160.880">
    <property type="entry name" value="Cell division protein ZapA protomer, N-terminal domain"/>
    <property type="match status" value="1"/>
</dbReference>
<dbReference type="InterPro" id="IPR042233">
    <property type="entry name" value="Cell_div_ZapA_N"/>
</dbReference>
<keyword evidence="3" id="KW-0131">Cell cycle</keyword>
<keyword evidence="2" id="KW-0175">Coiled coil</keyword>
<organism evidence="3 4">
    <name type="scientific">SAR86 cluster bacterium</name>
    <dbReference type="NCBI Taxonomy" id="2030880"/>
    <lineage>
        <taxon>Bacteria</taxon>
        <taxon>Pseudomonadati</taxon>
        <taxon>Pseudomonadota</taxon>
        <taxon>Gammaproteobacteria</taxon>
        <taxon>SAR86 cluster</taxon>
    </lineage>
</organism>
<reference evidence="3 4" key="1">
    <citation type="journal article" date="2018" name="Microbiome">
        <title>Fine metagenomic profile of the Mediterranean stratified and mixed water columns revealed by assembly and recruitment.</title>
        <authorList>
            <person name="Haro-Moreno J.M."/>
            <person name="Lopez-Perez M."/>
            <person name="De La Torre J.R."/>
            <person name="Picazo A."/>
            <person name="Camacho A."/>
            <person name="Rodriguez-Valera F."/>
        </authorList>
    </citation>
    <scope>NUCLEOTIDE SEQUENCE [LARGE SCALE GENOMIC DNA]</scope>
    <source>
        <strain evidence="3">MED-G78</strain>
    </source>
</reference>
<dbReference type="AlphaFoldDB" id="A0A368C6C2"/>